<keyword evidence="2" id="KW-1185">Reference proteome</keyword>
<proteinExistence type="predicted"/>
<dbReference type="RefSeq" id="XP_022237201.1">
    <property type="nucleotide sequence ID" value="XM_022381493.1"/>
</dbReference>
<sequence length="372" mass="42110">MDEQNVLPTDESPSVFGEECSSVADGDQSVQSHFDESVDSGYEASPAGNNCQEIFSFNMDVSTETLHDDMRLCCSFVNDQWSEIEERVETSSNKLGPCGQSDQTCACAYRKEQNCFSSCSCSCHSITIEKTQDQESPSDARPFVPFFIRPRASRRGLETRDVLWSSEVVTLPNYYHFDRSPRFRLYSFFGQPVSILRTTLQSNRLQTNSVQNQRFCALGTGSHSSAGNYTVSVATQTTFEITHNEGYLFNSAGSSDGNRVSQNQDSDLSLILLNTSSNQALPDVVQTPSSRLLSNTLVELPFEAWIHETGSILREISAEFEQNWNQGVCEGNGVFRYWLNRIFSWLQRNQRLETVRCWHRYYSSGDRSRLDM</sequence>
<dbReference type="GeneID" id="111084914"/>
<accession>A0ABM1S0P6</accession>
<evidence type="ECO:0000313" key="3">
    <source>
        <dbReference type="RefSeq" id="XP_022237200.1"/>
    </source>
</evidence>
<name>A0ABM1S0P6_LIMPO</name>
<dbReference type="Proteomes" id="UP000694941">
    <property type="component" value="Unplaced"/>
</dbReference>
<evidence type="ECO:0000313" key="4">
    <source>
        <dbReference type="RefSeq" id="XP_022237201.1"/>
    </source>
</evidence>
<dbReference type="RefSeq" id="XP_022237200.1">
    <property type="nucleotide sequence ID" value="XM_022381492.1"/>
</dbReference>
<feature type="region of interest" description="Disordered" evidence="1">
    <location>
        <begin position="1"/>
        <end position="21"/>
    </location>
</feature>
<protein>
    <submittedName>
        <fullName evidence="3 4">Uncharacterized protein LOC111084914 isoform X1</fullName>
    </submittedName>
</protein>
<organism evidence="2 4">
    <name type="scientific">Limulus polyphemus</name>
    <name type="common">Atlantic horseshoe crab</name>
    <dbReference type="NCBI Taxonomy" id="6850"/>
    <lineage>
        <taxon>Eukaryota</taxon>
        <taxon>Metazoa</taxon>
        <taxon>Ecdysozoa</taxon>
        <taxon>Arthropoda</taxon>
        <taxon>Chelicerata</taxon>
        <taxon>Merostomata</taxon>
        <taxon>Xiphosura</taxon>
        <taxon>Limulidae</taxon>
        <taxon>Limulus</taxon>
    </lineage>
</organism>
<evidence type="ECO:0000313" key="2">
    <source>
        <dbReference type="Proteomes" id="UP000694941"/>
    </source>
</evidence>
<gene>
    <name evidence="3 4" type="primary">LOC111084914</name>
</gene>
<evidence type="ECO:0000256" key="1">
    <source>
        <dbReference type="SAM" id="MobiDB-lite"/>
    </source>
</evidence>
<reference evidence="3 4" key="1">
    <citation type="submission" date="2025-05" db="UniProtKB">
        <authorList>
            <consortium name="RefSeq"/>
        </authorList>
    </citation>
    <scope>IDENTIFICATION</scope>
    <source>
        <tissue evidence="3 4">Muscle</tissue>
    </source>
</reference>